<evidence type="ECO:0000256" key="2">
    <source>
        <dbReference type="ARBA" id="ARBA00022618"/>
    </source>
</evidence>
<dbReference type="VEuPathDB" id="FungiDB:GVI51_L10593"/>
<dbReference type="GO" id="GO:0016538">
    <property type="term" value="F:cyclin-dependent protein serine/threonine kinase regulator activity"/>
    <property type="evidence" value="ECO:0007669"/>
    <property type="project" value="UniProtKB-ARBA"/>
</dbReference>
<dbReference type="AlphaFoldDB" id="A0A0W0CEQ2"/>
<dbReference type="PROSITE" id="PS00292">
    <property type="entry name" value="CYCLINS"/>
    <property type="match status" value="1"/>
</dbReference>
<evidence type="ECO:0000313" key="12">
    <source>
        <dbReference type="Proteomes" id="UP000054886"/>
    </source>
</evidence>
<keyword evidence="2 6" id="KW-0132">Cell division</keyword>
<protein>
    <recommendedName>
        <fullName evidence="6">G1/S-specific cyclin</fullName>
    </recommendedName>
</protein>
<feature type="compositionally biased region" description="Polar residues" evidence="8">
    <location>
        <begin position="434"/>
        <end position="462"/>
    </location>
</feature>
<dbReference type="GO" id="GO:0007089">
    <property type="term" value="P:traversing start control point of mitotic cell cycle"/>
    <property type="evidence" value="ECO:0007669"/>
    <property type="project" value="UniProtKB-ARBA"/>
</dbReference>
<dbReference type="SUPFAM" id="SSF47954">
    <property type="entry name" value="Cyclin-like"/>
    <property type="match status" value="1"/>
</dbReference>
<sequence>MSNSNCGLKVTAKQTYYPIELSNAELLTHYETIQEYHNDISENVLRTAAKFKPDTKMIDMQPQMNPNETRSTMVNFLFELSVLTRVTNGIFFHSVRLYDRYCSKRVILRDQANLVAGTCLWLAAKTWGGCSHVINNVTVPTGGRFYGPNPRARVPRLSELVHYCGGSEVFDESMFMQMERHILDTLNWDVYEMSINDYVLNVDENCLIQYELYEAQLKYSREMKMKHNSGASKSTIDMTEDDEEYNELRMKIELINLKKFLIDLSCWNYKFLKAEMHELCQSIFDTINRFTSQDQGPLLSIPSLNPETSEELINVFVETIVNLPDCIFRVYKDQTGVFEFVVKVREYNDEMQRKYQAPSIMDLSKRLAINTQYVDIESGVPSPAYSTDTLTPMRHSSAQSDNSVFSVNHLGNSSPLTPHMHSFTNFKNDSAHCSSTSLSSIPNDNRANAGMNNYSIASTNKPTHMDYDNKENQLPV</sequence>
<dbReference type="InterPro" id="IPR036915">
    <property type="entry name" value="Cyclin-like_sf"/>
</dbReference>
<dbReference type="EMBL" id="LLZZ01000155">
    <property type="protein sequence ID" value="KTA97923.1"/>
    <property type="molecule type" value="Genomic_DNA"/>
</dbReference>
<evidence type="ECO:0000259" key="9">
    <source>
        <dbReference type="SMART" id="SM00385"/>
    </source>
</evidence>
<dbReference type="GO" id="GO:0051301">
    <property type="term" value="P:cell division"/>
    <property type="evidence" value="ECO:0007669"/>
    <property type="project" value="UniProtKB-KW"/>
</dbReference>
<feature type="domain" description="Cyclin-like" evidence="9">
    <location>
        <begin position="75"/>
        <end position="184"/>
    </location>
</feature>
<feature type="compositionally biased region" description="Basic and acidic residues" evidence="8">
    <location>
        <begin position="463"/>
        <end position="476"/>
    </location>
</feature>
<evidence type="ECO:0000256" key="1">
    <source>
        <dbReference type="ARBA" id="ARBA00008742"/>
    </source>
</evidence>
<dbReference type="VEuPathDB" id="FungiDB:B1J91_L10648g"/>
<evidence type="ECO:0000256" key="4">
    <source>
        <dbReference type="ARBA" id="ARBA00023306"/>
    </source>
</evidence>
<dbReference type="FunFam" id="1.10.472.10:FF:000080">
    <property type="entry name" value="G1/S-specific cyclin"/>
    <property type="match status" value="1"/>
</dbReference>
<name>A0A0W0CEQ2_CANGB</name>
<keyword evidence="4 6" id="KW-0131">Cell cycle</keyword>
<evidence type="ECO:0000256" key="8">
    <source>
        <dbReference type="SAM" id="MobiDB-lite"/>
    </source>
</evidence>
<gene>
    <name evidence="11" type="ORF">AO440_004752</name>
    <name evidence="10" type="ORF">AO440_005291</name>
</gene>
<dbReference type="Proteomes" id="UP000054886">
    <property type="component" value="Unassembled WGS sequence"/>
</dbReference>
<comment type="function">
    <text evidence="5">Essential for the control of the cell cycle at the G1/S (start) transition. Interacts with the CDC28 protein kinase to form MPF.</text>
</comment>
<dbReference type="VEuPathDB" id="FungiDB:CAGL0L10648g"/>
<dbReference type="VEuPathDB" id="FungiDB:GWK60_L14619"/>
<reference evidence="10 12" key="1">
    <citation type="submission" date="2015-10" db="EMBL/GenBank/DDBJ databases">
        <title>Draft genomes sequences of Candida glabrata isolates 1A, 1B, 2A, 2B, 3A and 3B.</title>
        <authorList>
            <person name="Haavelsrud O.E."/>
            <person name="Gaustad P."/>
        </authorList>
    </citation>
    <scope>NUCLEOTIDE SEQUENCE [LARGE SCALE GENOMIC DNA]</scope>
    <source>
        <strain evidence="10">910700640</strain>
    </source>
</reference>
<dbReference type="CDD" id="cd20559">
    <property type="entry name" value="CYCLIN_ScCLN_like"/>
    <property type="match status" value="1"/>
</dbReference>
<comment type="similarity">
    <text evidence="1 6 7">Belongs to the cyclin family.</text>
</comment>
<dbReference type="InterPro" id="IPR014399">
    <property type="entry name" value="Cyclin_CLN"/>
</dbReference>
<keyword evidence="3 6" id="KW-0195">Cyclin</keyword>
<dbReference type="InterPro" id="IPR013763">
    <property type="entry name" value="Cyclin-like_dom"/>
</dbReference>
<organism evidence="10 12">
    <name type="scientific">Candida glabrata</name>
    <name type="common">Yeast</name>
    <name type="synonym">Torulopsis glabrata</name>
    <dbReference type="NCBI Taxonomy" id="5478"/>
    <lineage>
        <taxon>Eukaryota</taxon>
        <taxon>Fungi</taxon>
        <taxon>Dikarya</taxon>
        <taxon>Ascomycota</taxon>
        <taxon>Saccharomycotina</taxon>
        <taxon>Saccharomycetes</taxon>
        <taxon>Saccharomycetales</taxon>
        <taxon>Saccharomycetaceae</taxon>
        <taxon>Nakaseomyces</taxon>
    </lineage>
</organism>
<evidence type="ECO:0000313" key="11">
    <source>
        <dbReference type="EMBL" id="KTB02912.1"/>
    </source>
</evidence>
<dbReference type="EMBL" id="LLZZ01000122">
    <property type="protein sequence ID" value="KTB02912.1"/>
    <property type="molecule type" value="Genomic_DNA"/>
</dbReference>
<comment type="caution">
    <text evidence="10">The sequence shown here is derived from an EMBL/GenBank/DDBJ whole genome shotgun (WGS) entry which is preliminary data.</text>
</comment>
<dbReference type="PANTHER" id="PTHR21615">
    <property type="entry name" value="CYCLIN N-TERMINAL DOMAIN-CONTAINING PROTEIN 1"/>
    <property type="match status" value="1"/>
</dbReference>
<dbReference type="SMART" id="SM00385">
    <property type="entry name" value="CYCLIN"/>
    <property type="match status" value="1"/>
</dbReference>
<evidence type="ECO:0000256" key="3">
    <source>
        <dbReference type="ARBA" id="ARBA00023127"/>
    </source>
</evidence>
<evidence type="ECO:0000256" key="7">
    <source>
        <dbReference type="RuleBase" id="RU000383"/>
    </source>
</evidence>
<dbReference type="PANTHER" id="PTHR21615:SF2">
    <property type="entry name" value="CYCLIN N-TERMINAL DOMAIN-CONTAINING PROTEIN 1"/>
    <property type="match status" value="1"/>
</dbReference>
<dbReference type="InterPro" id="IPR006671">
    <property type="entry name" value="Cyclin_N"/>
</dbReference>
<comment type="function">
    <text evidence="6">G1/S-specific cyclin essential for the control of the cell cycle at the G1/S (start) transition.</text>
</comment>
<evidence type="ECO:0000256" key="5">
    <source>
        <dbReference type="ARBA" id="ARBA00053308"/>
    </source>
</evidence>
<feature type="region of interest" description="Disordered" evidence="8">
    <location>
        <begin position="434"/>
        <end position="476"/>
    </location>
</feature>
<dbReference type="Pfam" id="PF00134">
    <property type="entry name" value="Cyclin_N"/>
    <property type="match status" value="1"/>
</dbReference>
<evidence type="ECO:0000313" key="10">
    <source>
        <dbReference type="EMBL" id="KTA97923.1"/>
    </source>
</evidence>
<proteinExistence type="inferred from homology"/>
<evidence type="ECO:0000256" key="6">
    <source>
        <dbReference type="PIRNR" id="PIRNR001770"/>
    </source>
</evidence>
<dbReference type="PIRSF" id="PIRSF001770">
    <property type="entry name" value="Cyclin_CLN"/>
    <property type="match status" value="1"/>
</dbReference>
<dbReference type="GO" id="GO:0000307">
    <property type="term" value="C:cyclin-dependent protein kinase holoenzyme complex"/>
    <property type="evidence" value="ECO:0007669"/>
    <property type="project" value="UniProtKB-ARBA"/>
</dbReference>
<dbReference type="InterPro" id="IPR048258">
    <property type="entry name" value="Cyclins_cyclin-box"/>
</dbReference>
<dbReference type="Gene3D" id="1.10.472.10">
    <property type="entry name" value="Cyclin-like"/>
    <property type="match status" value="1"/>
</dbReference>
<accession>A0A0W0CEQ2</accession>